<feature type="chain" id="PRO_5037413552" description="Tat pathway signal sequence domain protein" evidence="2">
    <location>
        <begin position="30"/>
        <end position="195"/>
    </location>
</feature>
<proteinExistence type="predicted"/>
<dbReference type="EMBL" id="BOMQ01000097">
    <property type="protein sequence ID" value="GIE54216.1"/>
    <property type="molecule type" value="Genomic_DNA"/>
</dbReference>
<accession>A0A919MR19</accession>
<dbReference type="InterPro" id="IPR021851">
    <property type="entry name" value="DUF3455"/>
</dbReference>
<dbReference type="RefSeq" id="WP_203776794.1">
    <property type="nucleotide sequence ID" value="NZ_BAAAYJ010000084.1"/>
</dbReference>
<gene>
    <name evidence="3" type="ORF">Ani05nite_77500</name>
</gene>
<evidence type="ECO:0000313" key="4">
    <source>
        <dbReference type="Proteomes" id="UP000647172"/>
    </source>
</evidence>
<organism evidence="3 4">
    <name type="scientific">Actinoplanes nipponensis</name>
    <dbReference type="NCBI Taxonomy" id="135950"/>
    <lineage>
        <taxon>Bacteria</taxon>
        <taxon>Bacillati</taxon>
        <taxon>Actinomycetota</taxon>
        <taxon>Actinomycetes</taxon>
        <taxon>Micromonosporales</taxon>
        <taxon>Micromonosporaceae</taxon>
        <taxon>Actinoplanes</taxon>
    </lineage>
</organism>
<evidence type="ECO:0000256" key="1">
    <source>
        <dbReference type="SAM" id="MobiDB-lite"/>
    </source>
</evidence>
<keyword evidence="4" id="KW-1185">Reference proteome</keyword>
<feature type="region of interest" description="Disordered" evidence="1">
    <location>
        <begin position="114"/>
        <end position="133"/>
    </location>
</feature>
<comment type="caution">
    <text evidence="3">The sequence shown here is derived from an EMBL/GenBank/DDBJ whole genome shotgun (WGS) entry which is preliminary data.</text>
</comment>
<evidence type="ECO:0000313" key="3">
    <source>
        <dbReference type="EMBL" id="GIE54216.1"/>
    </source>
</evidence>
<feature type="signal peptide" evidence="2">
    <location>
        <begin position="1"/>
        <end position="29"/>
    </location>
</feature>
<name>A0A919MR19_9ACTN</name>
<evidence type="ECO:0000256" key="2">
    <source>
        <dbReference type="SAM" id="SignalP"/>
    </source>
</evidence>
<keyword evidence="2" id="KW-0732">Signal</keyword>
<dbReference type="AlphaFoldDB" id="A0A919MR19"/>
<sequence length="195" mass="19569">MNTKNVRIAAGFGAVTLALVGVSAGVSFADDKPAPATAASAADRFLGGATTVPPELVPPAGNTLTSVFKAKGVQIYGCADAKWTLIEPAASLAGITLNPVRVASALHFRGPSWESPDDGSLVEGTAPVPAPSATPNSIPQLLVTAKTTRGAGVFGGVTYIQRLSTVGGVAPATACAAGATTAVPYQAVYRFFKKS</sequence>
<reference evidence="3" key="1">
    <citation type="submission" date="2021-01" db="EMBL/GenBank/DDBJ databases">
        <title>Whole genome shotgun sequence of Actinoplanes nipponensis NBRC 14063.</title>
        <authorList>
            <person name="Komaki H."/>
            <person name="Tamura T."/>
        </authorList>
    </citation>
    <scope>NUCLEOTIDE SEQUENCE</scope>
    <source>
        <strain evidence="3">NBRC 14063</strain>
    </source>
</reference>
<dbReference type="Proteomes" id="UP000647172">
    <property type="component" value="Unassembled WGS sequence"/>
</dbReference>
<protein>
    <recommendedName>
        <fullName evidence="5">Tat pathway signal sequence domain protein</fullName>
    </recommendedName>
</protein>
<dbReference type="Pfam" id="PF11937">
    <property type="entry name" value="DUF3455"/>
    <property type="match status" value="1"/>
</dbReference>
<dbReference type="PANTHER" id="PTHR35567:SF1">
    <property type="entry name" value="CONSERVED FUNGAL PROTEIN (AFU_ORTHOLOGUE AFUA_1G14230)"/>
    <property type="match status" value="1"/>
</dbReference>
<evidence type="ECO:0008006" key="5">
    <source>
        <dbReference type="Google" id="ProtNLM"/>
    </source>
</evidence>
<dbReference type="PANTHER" id="PTHR35567">
    <property type="entry name" value="MALATE DEHYDROGENASE (AFU_ORTHOLOGUE AFUA_2G13800)"/>
    <property type="match status" value="1"/>
</dbReference>